<dbReference type="Gene3D" id="2.40.440.10">
    <property type="entry name" value="L,D-transpeptidase catalytic domain-like"/>
    <property type="match status" value="1"/>
</dbReference>
<evidence type="ECO:0000256" key="6">
    <source>
        <dbReference type="PROSITE-ProRule" id="PRU01373"/>
    </source>
</evidence>
<organism evidence="8 9">
    <name type="scientific">Alkalihalobacterium chitinilyticum</name>
    <dbReference type="NCBI Taxonomy" id="2980103"/>
    <lineage>
        <taxon>Bacteria</taxon>
        <taxon>Bacillati</taxon>
        <taxon>Bacillota</taxon>
        <taxon>Bacilli</taxon>
        <taxon>Bacillales</taxon>
        <taxon>Bacillaceae</taxon>
        <taxon>Alkalihalobacterium</taxon>
    </lineage>
</organism>
<evidence type="ECO:0000256" key="2">
    <source>
        <dbReference type="ARBA" id="ARBA00022679"/>
    </source>
</evidence>
<accession>A0ABT5VDB7</accession>
<dbReference type="EMBL" id="JAOTPO010000001">
    <property type="protein sequence ID" value="MDE5412199.1"/>
    <property type="molecule type" value="Genomic_DNA"/>
</dbReference>
<dbReference type="InterPro" id="IPR050979">
    <property type="entry name" value="LD-transpeptidase"/>
</dbReference>
<evidence type="ECO:0000256" key="1">
    <source>
        <dbReference type="ARBA" id="ARBA00004752"/>
    </source>
</evidence>
<dbReference type="CDD" id="cd16913">
    <property type="entry name" value="YkuD_like"/>
    <property type="match status" value="1"/>
</dbReference>
<keyword evidence="2" id="KW-0808">Transferase</keyword>
<evidence type="ECO:0000313" key="8">
    <source>
        <dbReference type="EMBL" id="MDE5412199.1"/>
    </source>
</evidence>
<evidence type="ECO:0000313" key="9">
    <source>
        <dbReference type="Proteomes" id="UP001148125"/>
    </source>
</evidence>
<keyword evidence="3 6" id="KW-0133">Cell shape</keyword>
<name>A0ABT5VDB7_9BACI</name>
<reference evidence="8" key="1">
    <citation type="submission" date="2024-05" db="EMBL/GenBank/DDBJ databases">
        <title>Alkalihalobacillus sp. strain MEB203 novel alkaliphilic bacterium from Lonar Lake, India.</title>
        <authorList>
            <person name="Joshi A."/>
            <person name="Thite S."/>
            <person name="Mengade P."/>
        </authorList>
    </citation>
    <scope>NUCLEOTIDE SEQUENCE</scope>
    <source>
        <strain evidence="8">MEB 203</strain>
    </source>
</reference>
<dbReference type="PANTHER" id="PTHR30582">
    <property type="entry name" value="L,D-TRANSPEPTIDASE"/>
    <property type="match status" value="1"/>
</dbReference>
<evidence type="ECO:0000256" key="5">
    <source>
        <dbReference type="ARBA" id="ARBA00023316"/>
    </source>
</evidence>
<dbReference type="PROSITE" id="PS52029">
    <property type="entry name" value="LD_TPASE"/>
    <property type="match status" value="1"/>
</dbReference>
<evidence type="ECO:0000256" key="4">
    <source>
        <dbReference type="ARBA" id="ARBA00022984"/>
    </source>
</evidence>
<dbReference type="InterPro" id="IPR038063">
    <property type="entry name" value="Transpep_catalytic_dom"/>
</dbReference>
<dbReference type="Proteomes" id="UP001148125">
    <property type="component" value="Unassembled WGS sequence"/>
</dbReference>
<gene>
    <name evidence="8" type="ORF">N7Z68_02205</name>
</gene>
<dbReference type="SUPFAM" id="SSF141523">
    <property type="entry name" value="L,D-transpeptidase catalytic domain-like"/>
    <property type="match status" value="1"/>
</dbReference>
<sequence>MLKTLFLSLMLIASPIWPLGENPLIGDPYLIVNKQYNQLAYIQDGVIQNVYSVATGKEMDLTPEGEFMIVVKAPNPYYRKKDIEGGAKENPLGTRWIGFDALETDGRIYGVHGTNAPQSIGHYVTAGCVRMENTNVEKLYDEIPLGTKILIVNTKESFEELARKAGAIE</sequence>
<keyword evidence="5 6" id="KW-0961">Cell wall biogenesis/degradation</keyword>
<evidence type="ECO:0000256" key="3">
    <source>
        <dbReference type="ARBA" id="ARBA00022960"/>
    </source>
</evidence>
<dbReference type="PANTHER" id="PTHR30582:SF4">
    <property type="entry name" value="L,D-TRANSPEPTIDASE YQJB-RELATED"/>
    <property type="match status" value="1"/>
</dbReference>
<proteinExistence type="predicted"/>
<dbReference type="Pfam" id="PF03734">
    <property type="entry name" value="YkuD"/>
    <property type="match status" value="1"/>
</dbReference>
<comment type="caution">
    <text evidence="8">The sequence shown here is derived from an EMBL/GenBank/DDBJ whole genome shotgun (WGS) entry which is preliminary data.</text>
</comment>
<comment type="pathway">
    <text evidence="1 6">Cell wall biogenesis; peptidoglycan biosynthesis.</text>
</comment>
<dbReference type="InterPro" id="IPR005490">
    <property type="entry name" value="LD_TPept_cat_dom"/>
</dbReference>
<protein>
    <submittedName>
        <fullName evidence="8">L,D-transpeptidase</fullName>
    </submittedName>
</protein>
<keyword evidence="4 6" id="KW-0573">Peptidoglycan synthesis</keyword>
<evidence type="ECO:0000259" key="7">
    <source>
        <dbReference type="PROSITE" id="PS52029"/>
    </source>
</evidence>
<feature type="active site" description="Nucleophile" evidence="6">
    <location>
        <position position="128"/>
    </location>
</feature>
<keyword evidence="9" id="KW-1185">Reference proteome</keyword>
<feature type="domain" description="L,D-TPase catalytic" evidence="7">
    <location>
        <begin position="28"/>
        <end position="152"/>
    </location>
</feature>
<dbReference type="RefSeq" id="WP_275116817.1">
    <property type="nucleotide sequence ID" value="NZ_JAOTPO010000001.1"/>
</dbReference>
<feature type="active site" description="Proton donor/acceptor" evidence="6">
    <location>
        <position position="112"/>
    </location>
</feature>